<sequence length="96" mass="10531">MPAMKTLPLALCGYFAVKTCLVTEVKQRHLAHIDLFGARINVSVPIPALDAGYKRGRDTVKTPHQKTIPFALSFEARATTGFRSCMNENVVMASPL</sequence>
<organism evidence="1 2">
    <name type="scientific">Duganella radicis</name>
    <dbReference type="NCBI Taxonomy" id="551988"/>
    <lineage>
        <taxon>Bacteria</taxon>
        <taxon>Pseudomonadati</taxon>
        <taxon>Pseudomonadota</taxon>
        <taxon>Betaproteobacteria</taxon>
        <taxon>Burkholderiales</taxon>
        <taxon>Oxalobacteraceae</taxon>
        <taxon>Telluria group</taxon>
        <taxon>Duganella</taxon>
    </lineage>
</organism>
<proteinExistence type="predicted"/>
<comment type="caution">
    <text evidence="1">The sequence shown here is derived from an EMBL/GenBank/DDBJ whole genome shotgun (WGS) entry which is preliminary data.</text>
</comment>
<evidence type="ECO:0000313" key="2">
    <source>
        <dbReference type="Proteomes" id="UP000475582"/>
    </source>
</evidence>
<keyword evidence="2" id="KW-1185">Reference proteome</keyword>
<dbReference type="AlphaFoldDB" id="A0A6L6PU44"/>
<accession>A0A6L6PU44</accession>
<protein>
    <submittedName>
        <fullName evidence="1">Uncharacterized protein</fullName>
    </submittedName>
</protein>
<dbReference type="Proteomes" id="UP000475582">
    <property type="component" value="Unassembled WGS sequence"/>
</dbReference>
<gene>
    <name evidence="1" type="ORF">GM676_29910</name>
</gene>
<dbReference type="EMBL" id="WNKY01000069">
    <property type="protein sequence ID" value="MTV41775.1"/>
    <property type="molecule type" value="Genomic_DNA"/>
</dbReference>
<name>A0A6L6PU44_9BURK</name>
<evidence type="ECO:0000313" key="1">
    <source>
        <dbReference type="EMBL" id="MTV41775.1"/>
    </source>
</evidence>
<reference evidence="1 2" key="1">
    <citation type="submission" date="2019-11" db="EMBL/GenBank/DDBJ databases">
        <title>Type strains purchased from KCTC, JCM and DSMZ.</title>
        <authorList>
            <person name="Lu H."/>
        </authorList>
    </citation>
    <scope>NUCLEOTIDE SEQUENCE [LARGE SCALE GENOMIC DNA]</scope>
    <source>
        <strain evidence="1 2">KCTC 22382</strain>
    </source>
</reference>